<reference evidence="2 3" key="1">
    <citation type="journal article" date="2013" name="Environ. Microbiol.">
        <title>Complete genome, catabolic sub-proteomes and key-metabolites of Desulfobacula toluolica Tol2, a marine, aromatic compound-degrading, sulfate-reducing bacterium.</title>
        <authorList>
            <person name="Wohlbrand L."/>
            <person name="Jacob J.H."/>
            <person name="Kube M."/>
            <person name="Mussmann M."/>
            <person name="Jarling R."/>
            <person name="Beck A."/>
            <person name="Amann R."/>
            <person name="Wilkes H."/>
            <person name="Reinhardt R."/>
            <person name="Rabus R."/>
        </authorList>
    </citation>
    <scope>NUCLEOTIDE SEQUENCE [LARGE SCALE GENOMIC DNA]</scope>
    <source>
        <strain evidence="3">DSM 7467 / Tol2</strain>
    </source>
</reference>
<protein>
    <submittedName>
        <fullName evidence="2">Uncharacterized protein</fullName>
    </submittedName>
</protein>
<keyword evidence="1" id="KW-0812">Transmembrane</keyword>
<name>K0NGD8_DESTT</name>
<dbReference type="KEGG" id="dto:TOL2_C21150"/>
<dbReference type="RefSeq" id="WP_014957588.1">
    <property type="nucleotide sequence ID" value="NC_018645.1"/>
</dbReference>
<organism evidence="2 3">
    <name type="scientific">Desulfobacula toluolica (strain DSM 7467 / Tol2)</name>
    <dbReference type="NCBI Taxonomy" id="651182"/>
    <lineage>
        <taxon>Bacteria</taxon>
        <taxon>Pseudomonadati</taxon>
        <taxon>Thermodesulfobacteriota</taxon>
        <taxon>Desulfobacteria</taxon>
        <taxon>Desulfobacterales</taxon>
        <taxon>Desulfobacteraceae</taxon>
        <taxon>Desulfobacula</taxon>
    </lineage>
</organism>
<keyword evidence="1" id="KW-0472">Membrane</keyword>
<proteinExistence type="predicted"/>
<sequence length="85" mass="9944">MLPKKIIEIIIFLNIAGFGFLLYIVGIILKDKFFQKRKDIEVRQAPVKTEKKPSIVNDNIIQDEDDLLKDMDLSDLEDLDFKDFD</sequence>
<keyword evidence="3" id="KW-1185">Reference proteome</keyword>
<evidence type="ECO:0000256" key="1">
    <source>
        <dbReference type="SAM" id="Phobius"/>
    </source>
</evidence>
<dbReference type="Proteomes" id="UP000007347">
    <property type="component" value="Chromosome"/>
</dbReference>
<dbReference type="HOGENOM" id="CLU_2507303_0_0_7"/>
<dbReference type="EMBL" id="FO203503">
    <property type="protein sequence ID" value="CCK80276.1"/>
    <property type="molecule type" value="Genomic_DNA"/>
</dbReference>
<evidence type="ECO:0000313" key="3">
    <source>
        <dbReference type="Proteomes" id="UP000007347"/>
    </source>
</evidence>
<dbReference type="STRING" id="651182.TOL2_C21150"/>
<keyword evidence="1" id="KW-1133">Transmembrane helix</keyword>
<dbReference type="AlphaFoldDB" id="K0NGD8"/>
<feature type="transmembrane region" description="Helical" evidence="1">
    <location>
        <begin position="6"/>
        <end position="29"/>
    </location>
</feature>
<evidence type="ECO:0000313" key="2">
    <source>
        <dbReference type="EMBL" id="CCK80276.1"/>
    </source>
</evidence>
<accession>K0NGD8</accession>
<gene>
    <name evidence="2" type="ordered locus">TOL2_C21150</name>
</gene>